<feature type="signal peptide" evidence="2">
    <location>
        <begin position="1"/>
        <end position="24"/>
    </location>
</feature>
<dbReference type="EMBL" id="JAFGIX010000020">
    <property type="protein sequence ID" value="MBN1572364.1"/>
    <property type="molecule type" value="Genomic_DNA"/>
</dbReference>
<name>A0A9D8KCV5_9DELT</name>
<feature type="region of interest" description="Disordered" evidence="1">
    <location>
        <begin position="145"/>
        <end position="199"/>
    </location>
</feature>
<dbReference type="Proteomes" id="UP000809273">
    <property type="component" value="Unassembled WGS sequence"/>
</dbReference>
<feature type="compositionally biased region" description="Low complexity" evidence="1">
    <location>
        <begin position="145"/>
        <end position="191"/>
    </location>
</feature>
<keyword evidence="2" id="KW-0732">Signal</keyword>
<evidence type="ECO:0000313" key="3">
    <source>
        <dbReference type="EMBL" id="MBN1572364.1"/>
    </source>
</evidence>
<reference evidence="3" key="2">
    <citation type="submission" date="2021-01" db="EMBL/GenBank/DDBJ databases">
        <authorList>
            <person name="Hahn C.R."/>
            <person name="Youssef N.H."/>
            <person name="Elshahed M."/>
        </authorList>
    </citation>
    <scope>NUCLEOTIDE SEQUENCE</scope>
    <source>
        <strain evidence="3">Zod_Metabat.24</strain>
    </source>
</reference>
<comment type="caution">
    <text evidence="3">The sequence shown here is derived from an EMBL/GenBank/DDBJ whole genome shotgun (WGS) entry which is preliminary data.</text>
</comment>
<accession>A0A9D8KCV5</accession>
<evidence type="ECO:0000256" key="2">
    <source>
        <dbReference type="SAM" id="SignalP"/>
    </source>
</evidence>
<reference evidence="3" key="1">
    <citation type="journal article" date="2021" name="Environ. Microbiol.">
        <title>Genomic characterization of three novel Desulfobacterota classes expand the metabolic and phylogenetic diversity of the phylum.</title>
        <authorList>
            <person name="Murphy C.L."/>
            <person name="Biggerstaff J."/>
            <person name="Eichhorn A."/>
            <person name="Ewing E."/>
            <person name="Shahan R."/>
            <person name="Soriano D."/>
            <person name="Stewart S."/>
            <person name="VanMol K."/>
            <person name="Walker R."/>
            <person name="Walters P."/>
            <person name="Elshahed M.S."/>
            <person name="Youssef N.H."/>
        </authorList>
    </citation>
    <scope>NUCLEOTIDE SEQUENCE</scope>
    <source>
        <strain evidence="3">Zod_Metabat.24</strain>
    </source>
</reference>
<evidence type="ECO:0000256" key="1">
    <source>
        <dbReference type="SAM" id="MobiDB-lite"/>
    </source>
</evidence>
<gene>
    <name evidence="3" type="ORF">JW984_04115</name>
</gene>
<sequence length="293" mass="30365">MKRTLITLCGLSIALLLLTATVPAAETQLFNKPGAYYVSASIDAGCSPNPAYFTIADGLTGTDLKVMGISPGFNCVTGAPADTQGFQLEAGPIIYSESKYLDNPPVVSPAPLSTITLSSGSTYTLYAYGGRNAYVVLEFKVTGGLTTPPGTPGTTPGTTPATPGTTPATPGTTPTTPGGTTTKPGSTPGGPAVSGPKTLEGKWKTDWWGVLTITINGGSVTGNYEESQGRINGTLSADGRTIKGWWSEAPTYQRPECAGIFTITLSPDGGSISGEWHFGESEYKYEMKGTRVK</sequence>
<protein>
    <submittedName>
        <fullName evidence="3">Uncharacterized protein</fullName>
    </submittedName>
</protein>
<dbReference type="AlphaFoldDB" id="A0A9D8KCV5"/>
<feature type="chain" id="PRO_5039306293" evidence="2">
    <location>
        <begin position="25"/>
        <end position="293"/>
    </location>
</feature>
<organism evidence="3 4">
    <name type="scientific">Candidatus Zymogenus saltonus</name>
    <dbReference type="NCBI Taxonomy" id="2844893"/>
    <lineage>
        <taxon>Bacteria</taxon>
        <taxon>Deltaproteobacteria</taxon>
        <taxon>Candidatus Zymogenia</taxon>
        <taxon>Candidatus Zymogeniales</taxon>
        <taxon>Candidatus Zymogenaceae</taxon>
        <taxon>Candidatus Zymogenus</taxon>
    </lineage>
</organism>
<proteinExistence type="predicted"/>
<evidence type="ECO:0000313" key="4">
    <source>
        <dbReference type="Proteomes" id="UP000809273"/>
    </source>
</evidence>